<keyword evidence="3" id="KW-1185">Reference proteome</keyword>
<comment type="caution">
    <text evidence="2">The sequence shown here is derived from an EMBL/GenBank/DDBJ whole genome shotgun (WGS) entry which is preliminary data.</text>
</comment>
<dbReference type="InterPro" id="IPR005240">
    <property type="entry name" value="DUF389"/>
</dbReference>
<organism evidence="2 3">
    <name type="scientific">Pseudoalteromonas ulvae</name>
    <dbReference type="NCBI Taxonomy" id="107327"/>
    <lineage>
        <taxon>Bacteria</taxon>
        <taxon>Pseudomonadati</taxon>
        <taxon>Pseudomonadota</taxon>
        <taxon>Gammaproteobacteria</taxon>
        <taxon>Alteromonadales</taxon>
        <taxon>Pseudoalteromonadaceae</taxon>
        <taxon>Pseudoalteromonas</taxon>
    </lineage>
</organism>
<dbReference type="OrthoDB" id="9790659at2"/>
<protein>
    <submittedName>
        <fullName evidence="2">DUF389 domain-containing protein</fullName>
    </submittedName>
</protein>
<evidence type="ECO:0000313" key="2">
    <source>
        <dbReference type="EMBL" id="OUL55991.1"/>
    </source>
</evidence>
<evidence type="ECO:0000256" key="1">
    <source>
        <dbReference type="SAM" id="Phobius"/>
    </source>
</evidence>
<keyword evidence="1" id="KW-0472">Membrane</keyword>
<accession>A0A244CKT7</accession>
<dbReference type="EMBL" id="MWPV01000008">
    <property type="protein sequence ID" value="OUL55991.1"/>
    <property type="molecule type" value="Genomic_DNA"/>
</dbReference>
<feature type="transmembrane region" description="Helical" evidence="1">
    <location>
        <begin position="217"/>
        <end position="238"/>
    </location>
</feature>
<reference evidence="2 3" key="1">
    <citation type="submission" date="2017-02" db="EMBL/GenBank/DDBJ databases">
        <title>Pseudoalteromonas ulvae TC14 Genome.</title>
        <authorList>
            <person name="Molmeret M."/>
        </authorList>
    </citation>
    <scope>NUCLEOTIDE SEQUENCE [LARGE SCALE GENOMIC DNA]</scope>
    <source>
        <strain evidence="2">TC14</strain>
    </source>
</reference>
<feature type="transmembrane region" description="Helical" evidence="1">
    <location>
        <begin position="143"/>
        <end position="163"/>
    </location>
</feature>
<name>A0A244CKT7_PSEDV</name>
<gene>
    <name evidence="2" type="ORF">B1199_20015</name>
</gene>
<dbReference type="RefSeq" id="WP_086745911.1">
    <property type="nucleotide sequence ID" value="NZ_MWPV01000008.1"/>
</dbReference>
<feature type="transmembrane region" description="Helical" evidence="1">
    <location>
        <begin position="46"/>
        <end position="67"/>
    </location>
</feature>
<dbReference type="AlphaFoldDB" id="A0A244CKT7"/>
<keyword evidence="1" id="KW-0812">Transmembrane</keyword>
<dbReference type="PANTHER" id="PTHR20992:SF9">
    <property type="entry name" value="AT15442P-RELATED"/>
    <property type="match status" value="1"/>
</dbReference>
<keyword evidence="1" id="KW-1133">Transmembrane helix</keyword>
<feature type="transmembrane region" description="Helical" evidence="1">
    <location>
        <begin position="20"/>
        <end position="40"/>
    </location>
</feature>
<proteinExistence type="predicted"/>
<evidence type="ECO:0000313" key="3">
    <source>
        <dbReference type="Proteomes" id="UP000194841"/>
    </source>
</evidence>
<dbReference type="Proteomes" id="UP000194841">
    <property type="component" value="Unassembled WGS sequence"/>
</dbReference>
<feature type="transmembrane region" description="Helical" evidence="1">
    <location>
        <begin position="79"/>
        <end position="100"/>
    </location>
</feature>
<sequence>MDIIKFKEQTRETIQLNAKIDIAFVIMNALAAIIATYGLLANSPAVVIGAMIVATLYSPILGLALSVVENDKKLLNDALKSIVLGSILVFSVAFLIGLIHQDIPITPEIMARTSPNFIDLMIALAGGAAGAYATISPRLSTSFVGVAIATALVPPLCAASILLSKGEILLAQGALLLTLTNILAIQFISSIVLWVNGFHGFSAWQDTSLLAVIKRNFVSVILLIMISGALVINFQTIVKKQLVESKVRRIITQELSHSDGMNVVKISLEEANKSWLVKIVLRAPVKPQKTVVQQLESRLADSGIQRSIEVRIRYIHIDVIDRNGDISDFGLPDLANF</sequence>
<dbReference type="PANTHER" id="PTHR20992">
    <property type="entry name" value="AT15442P-RELATED"/>
    <property type="match status" value="1"/>
</dbReference>
<dbReference type="Pfam" id="PF04087">
    <property type="entry name" value="DUF389"/>
    <property type="match status" value="1"/>
</dbReference>
<feature type="transmembrane region" description="Helical" evidence="1">
    <location>
        <begin position="175"/>
        <end position="197"/>
    </location>
</feature>